<gene>
    <name evidence="2" type="ORF">EYF80_027011</name>
</gene>
<evidence type="ECO:0000256" key="1">
    <source>
        <dbReference type="SAM" id="MobiDB-lite"/>
    </source>
</evidence>
<comment type="caution">
    <text evidence="2">The sequence shown here is derived from an EMBL/GenBank/DDBJ whole genome shotgun (WGS) entry which is preliminary data.</text>
</comment>
<evidence type="ECO:0000313" key="2">
    <source>
        <dbReference type="EMBL" id="TNN62785.1"/>
    </source>
</evidence>
<dbReference type="Proteomes" id="UP000314294">
    <property type="component" value="Unassembled WGS sequence"/>
</dbReference>
<evidence type="ECO:0000313" key="3">
    <source>
        <dbReference type="Proteomes" id="UP000314294"/>
    </source>
</evidence>
<name>A0A4Z2HBY4_9TELE</name>
<accession>A0A4Z2HBY4</accession>
<reference evidence="2 3" key="1">
    <citation type="submission" date="2019-03" db="EMBL/GenBank/DDBJ databases">
        <title>First draft genome of Liparis tanakae, snailfish: a comprehensive survey of snailfish specific genes.</title>
        <authorList>
            <person name="Kim W."/>
            <person name="Song I."/>
            <person name="Jeong J.-H."/>
            <person name="Kim D."/>
            <person name="Kim S."/>
            <person name="Ryu S."/>
            <person name="Song J.Y."/>
            <person name="Lee S.K."/>
        </authorList>
    </citation>
    <scope>NUCLEOTIDE SEQUENCE [LARGE SCALE GENOMIC DNA]</scope>
    <source>
        <tissue evidence="2">Muscle</tissue>
    </source>
</reference>
<dbReference type="EMBL" id="SRLO01000286">
    <property type="protein sequence ID" value="TNN62785.1"/>
    <property type="molecule type" value="Genomic_DNA"/>
</dbReference>
<protein>
    <submittedName>
        <fullName evidence="2">Uncharacterized protein</fullName>
    </submittedName>
</protein>
<feature type="region of interest" description="Disordered" evidence="1">
    <location>
        <begin position="46"/>
        <end position="99"/>
    </location>
</feature>
<proteinExistence type="predicted"/>
<keyword evidence="3" id="KW-1185">Reference proteome</keyword>
<dbReference type="AlphaFoldDB" id="A0A4Z2HBY4"/>
<organism evidence="2 3">
    <name type="scientific">Liparis tanakae</name>
    <name type="common">Tanaka's snailfish</name>
    <dbReference type="NCBI Taxonomy" id="230148"/>
    <lineage>
        <taxon>Eukaryota</taxon>
        <taxon>Metazoa</taxon>
        <taxon>Chordata</taxon>
        <taxon>Craniata</taxon>
        <taxon>Vertebrata</taxon>
        <taxon>Euteleostomi</taxon>
        <taxon>Actinopterygii</taxon>
        <taxon>Neopterygii</taxon>
        <taxon>Teleostei</taxon>
        <taxon>Neoteleostei</taxon>
        <taxon>Acanthomorphata</taxon>
        <taxon>Eupercaria</taxon>
        <taxon>Perciformes</taxon>
        <taxon>Cottioidei</taxon>
        <taxon>Cottales</taxon>
        <taxon>Liparidae</taxon>
        <taxon>Liparis</taxon>
    </lineage>
</organism>
<sequence>MKEASCWHKYTFTYETVQSGSVGIPRETEVEVGGSNKAASREAHFVHPTSDHQSTSGGITRYGGGRRRINNATQSAGKKIPTARPAETGFTTDDGKHGG</sequence>